<dbReference type="AlphaFoldDB" id="A0A0E9PVT3"/>
<reference evidence="1" key="1">
    <citation type="submission" date="2014-11" db="EMBL/GenBank/DDBJ databases">
        <authorList>
            <person name="Amaro Gonzalez C."/>
        </authorList>
    </citation>
    <scope>NUCLEOTIDE SEQUENCE</scope>
</reference>
<sequence length="27" mass="3374">MENNNIRQEYFMERTKLEMVNLKKAWG</sequence>
<dbReference type="EMBL" id="GBXM01100609">
    <property type="protein sequence ID" value="JAH07968.1"/>
    <property type="molecule type" value="Transcribed_RNA"/>
</dbReference>
<evidence type="ECO:0000313" key="1">
    <source>
        <dbReference type="EMBL" id="JAH07968.1"/>
    </source>
</evidence>
<accession>A0A0E9PVT3</accession>
<protein>
    <submittedName>
        <fullName evidence="1">Uncharacterized protein</fullName>
    </submittedName>
</protein>
<name>A0A0E9PVT3_ANGAN</name>
<reference evidence="1" key="2">
    <citation type="journal article" date="2015" name="Fish Shellfish Immunol.">
        <title>Early steps in the European eel (Anguilla anguilla)-Vibrio vulnificus interaction in the gills: Role of the RtxA13 toxin.</title>
        <authorList>
            <person name="Callol A."/>
            <person name="Pajuelo D."/>
            <person name="Ebbesson L."/>
            <person name="Teles M."/>
            <person name="MacKenzie S."/>
            <person name="Amaro C."/>
        </authorList>
    </citation>
    <scope>NUCLEOTIDE SEQUENCE</scope>
</reference>
<proteinExistence type="predicted"/>
<organism evidence="1">
    <name type="scientific">Anguilla anguilla</name>
    <name type="common">European freshwater eel</name>
    <name type="synonym">Muraena anguilla</name>
    <dbReference type="NCBI Taxonomy" id="7936"/>
    <lineage>
        <taxon>Eukaryota</taxon>
        <taxon>Metazoa</taxon>
        <taxon>Chordata</taxon>
        <taxon>Craniata</taxon>
        <taxon>Vertebrata</taxon>
        <taxon>Euteleostomi</taxon>
        <taxon>Actinopterygii</taxon>
        <taxon>Neopterygii</taxon>
        <taxon>Teleostei</taxon>
        <taxon>Anguilliformes</taxon>
        <taxon>Anguillidae</taxon>
        <taxon>Anguilla</taxon>
    </lineage>
</organism>